<evidence type="ECO:0000313" key="2">
    <source>
        <dbReference type="Proteomes" id="UP000007463"/>
    </source>
</evidence>
<dbReference type="KEGG" id="fte:Fluta_0335"/>
<name>F2IDG8_FLUTR</name>
<reference evidence="2" key="2">
    <citation type="submission" date="2011-02" db="EMBL/GenBank/DDBJ databases">
        <title>The complete genome of Fluviicola taffensis DSM 16823.</title>
        <authorList>
            <consortium name="US DOE Joint Genome Institute (JGI-PGF)"/>
            <person name="Lucas S."/>
            <person name="Copeland A."/>
            <person name="Lapidus A."/>
            <person name="Bruce D."/>
            <person name="Goodwin L."/>
            <person name="Pitluck S."/>
            <person name="Kyrpides N."/>
            <person name="Mavromatis K."/>
            <person name="Ivanova N."/>
            <person name="Mikhailova N."/>
            <person name="Pagani I."/>
            <person name="Chertkov O."/>
            <person name="Detter J.C."/>
            <person name="Han C."/>
            <person name="Tapia R."/>
            <person name="Land M."/>
            <person name="Hauser L."/>
            <person name="Markowitz V."/>
            <person name="Cheng J.-F."/>
            <person name="Hugenholtz P."/>
            <person name="Woyke T."/>
            <person name="Wu D."/>
            <person name="Tindall B."/>
            <person name="Pomrenke H.G."/>
            <person name="Brambilla E."/>
            <person name="Klenk H.-P."/>
            <person name="Eisen J.A."/>
        </authorList>
    </citation>
    <scope>NUCLEOTIDE SEQUENCE [LARGE SCALE GENOMIC DNA]</scope>
    <source>
        <strain evidence="2">DSM 16823 / RW262 / RW262</strain>
    </source>
</reference>
<gene>
    <name evidence="1" type="ordered locus">Fluta_0335</name>
</gene>
<dbReference type="EMBL" id="CP002542">
    <property type="protein sequence ID" value="AEA42344.1"/>
    <property type="molecule type" value="Genomic_DNA"/>
</dbReference>
<organism evidence="1 2">
    <name type="scientific">Fluviicola taffensis (strain DSM 16823 / NCIMB 13979 / RW262)</name>
    <dbReference type="NCBI Taxonomy" id="755732"/>
    <lineage>
        <taxon>Bacteria</taxon>
        <taxon>Pseudomonadati</taxon>
        <taxon>Bacteroidota</taxon>
        <taxon>Flavobacteriia</taxon>
        <taxon>Flavobacteriales</taxon>
        <taxon>Crocinitomicaceae</taxon>
        <taxon>Fluviicola</taxon>
    </lineage>
</organism>
<dbReference type="eggNOG" id="COG3209">
    <property type="taxonomic scope" value="Bacteria"/>
</dbReference>
<dbReference type="AlphaFoldDB" id="F2IDG8"/>
<protein>
    <submittedName>
        <fullName evidence="1">Uncharacterized protein</fullName>
    </submittedName>
</protein>
<accession>F2IDG8</accession>
<keyword evidence="2" id="KW-1185">Reference proteome</keyword>
<proteinExistence type="predicted"/>
<sequence>MVLFFLGTSAEVRVKFDEFQNSKQNLFQRGYTNLRDELSGMLRRIEINRATSGNSNITLLIEQTGDQNLVKITHSGTTHNLAYLDPDLSGKVIYSGMNFIESNSSEIAEVLQIVEGANFKKSTNLVAYNKKFTIVKTNSGLVKVVDGVVSGPGGSQLWTSIDEFEGLFNGKDVTFYDVNVTYQTGRVRAGIAFEENGILNFDINLPSNLQGQGVGTEIFSRAINDYSPSQVQGLWKSSDNYLGGESINLTIFKQKIADGMTEIQAAFETPTGKILKANGFGGTPTILINTSSEVKIIFNP</sequence>
<dbReference type="HOGENOM" id="CLU_926698_0_0_10"/>
<dbReference type="STRING" id="755732.Fluta_0335"/>
<reference evidence="1 2" key="1">
    <citation type="journal article" date="2011" name="Stand. Genomic Sci.">
        <title>Complete genome sequence of the gliding freshwater bacterium Fluviicola taffensis type strain (RW262).</title>
        <authorList>
            <person name="Woyke T."/>
            <person name="Chertkov O."/>
            <person name="Lapidus A."/>
            <person name="Nolan M."/>
            <person name="Lucas S."/>
            <person name="Del Rio T.G."/>
            <person name="Tice H."/>
            <person name="Cheng J.F."/>
            <person name="Tapia R."/>
            <person name="Han C."/>
            <person name="Goodwin L."/>
            <person name="Pitluck S."/>
            <person name="Liolios K."/>
            <person name="Pagani I."/>
            <person name="Ivanova N."/>
            <person name="Huntemann M."/>
            <person name="Mavromatis K."/>
            <person name="Mikhailova N."/>
            <person name="Pati A."/>
            <person name="Chen A."/>
            <person name="Palaniappan K."/>
            <person name="Land M."/>
            <person name="Hauser L."/>
            <person name="Brambilla E.M."/>
            <person name="Rohde M."/>
            <person name="Mwirichia R."/>
            <person name="Sikorski J."/>
            <person name="Tindall B.J."/>
            <person name="Goker M."/>
            <person name="Bristow J."/>
            <person name="Eisen J.A."/>
            <person name="Markowitz V."/>
            <person name="Hugenholtz P."/>
            <person name="Klenk H.P."/>
            <person name="Kyrpides N.C."/>
        </authorList>
    </citation>
    <scope>NUCLEOTIDE SEQUENCE [LARGE SCALE GENOMIC DNA]</scope>
    <source>
        <strain evidence="2">DSM 16823 / RW262 / RW262</strain>
    </source>
</reference>
<evidence type="ECO:0000313" key="1">
    <source>
        <dbReference type="EMBL" id="AEA42344.1"/>
    </source>
</evidence>
<dbReference type="Proteomes" id="UP000007463">
    <property type="component" value="Chromosome"/>
</dbReference>